<comment type="caution">
    <text evidence="2">The sequence shown here is derived from an EMBL/GenBank/DDBJ whole genome shotgun (WGS) entry which is preliminary data.</text>
</comment>
<name>A0ABR0Q987_GOSAR</name>
<keyword evidence="3" id="KW-1185">Reference proteome</keyword>
<gene>
    <name evidence="2" type="ORF">PVK06_011521</name>
</gene>
<evidence type="ECO:0000313" key="3">
    <source>
        <dbReference type="Proteomes" id="UP001358586"/>
    </source>
</evidence>
<evidence type="ECO:0000313" key="2">
    <source>
        <dbReference type="EMBL" id="KAK5835811.1"/>
    </source>
</evidence>
<reference evidence="2 3" key="1">
    <citation type="submission" date="2023-03" db="EMBL/GenBank/DDBJ databases">
        <title>WGS of Gossypium arboreum.</title>
        <authorList>
            <person name="Yu D."/>
        </authorList>
    </citation>
    <scope>NUCLEOTIDE SEQUENCE [LARGE SCALE GENOMIC DNA]</scope>
    <source>
        <tissue evidence="2">Leaf</tissue>
    </source>
</reference>
<proteinExistence type="predicted"/>
<dbReference type="Proteomes" id="UP001358586">
    <property type="component" value="Chromosome 4"/>
</dbReference>
<organism evidence="2 3">
    <name type="scientific">Gossypium arboreum</name>
    <name type="common">Tree cotton</name>
    <name type="synonym">Gossypium nanking</name>
    <dbReference type="NCBI Taxonomy" id="29729"/>
    <lineage>
        <taxon>Eukaryota</taxon>
        <taxon>Viridiplantae</taxon>
        <taxon>Streptophyta</taxon>
        <taxon>Embryophyta</taxon>
        <taxon>Tracheophyta</taxon>
        <taxon>Spermatophyta</taxon>
        <taxon>Magnoliopsida</taxon>
        <taxon>eudicotyledons</taxon>
        <taxon>Gunneridae</taxon>
        <taxon>Pentapetalae</taxon>
        <taxon>rosids</taxon>
        <taxon>malvids</taxon>
        <taxon>Malvales</taxon>
        <taxon>Malvaceae</taxon>
        <taxon>Malvoideae</taxon>
        <taxon>Gossypium</taxon>
    </lineage>
</organism>
<dbReference type="InterPro" id="IPR036397">
    <property type="entry name" value="RNaseH_sf"/>
</dbReference>
<dbReference type="InterPro" id="IPR044730">
    <property type="entry name" value="RNase_H-like_dom_plant"/>
</dbReference>
<dbReference type="EMBL" id="JARKNE010000004">
    <property type="protein sequence ID" value="KAK5835811.1"/>
    <property type="molecule type" value="Genomic_DNA"/>
</dbReference>
<dbReference type="PANTHER" id="PTHR47074">
    <property type="entry name" value="BNAC02G40300D PROTEIN"/>
    <property type="match status" value="1"/>
</dbReference>
<feature type="domain" description="RNase H type-1" evidence="1">
    <location>
        <begin position="17"/>
        <end position="113"/>
    </location>
</feature>
<dbReference type="CDD" id="cd06222">
    <property type="entry name" value="RNase_H_like"/>
    <property type="match status" value="1"/>
</dbReference>
<protein>
    <recommendedName>
        <fullName evidence="1">RNase H type-1 domain-containing protein</fullName>
    </recommendedName>
</protein>
<evidence type="ECO:0000259" key="1">
    <source>
        <dbReference type="Pfam" id="PF13456"/>
    </source>
</evidence>
<dbReference type="InterPro" id="IPR002156">
    <property type="entry name" value="RNaseH_domain"/>
</dbReference>
<accession>A0ABR0Q987</accession>
<dbReference type="InterPro" id="IPR052929">
    <property type="entry name" value="RNase_H-like_EbsB-rel"/>
</dbReference>
<dbReference type="Pfam" id="PF13456">
    <property type="entry name" value="RVT_3"/>
    <property type="match status" value="1"/>
</dbReference>
<sequence>MDGYLIPFLVCKVGQRRCLADTEINRGVASVFAVKAIACRRATLIGLDMQRSEIIIEGDLLSIIKKCNATEIDKSQIGACIHDIHKLKSKARKLRFEYTPRSENGLAHILATESLKRREEMYLVEIIPSYVEGKARCESVREPD</sequence>
<dbReference type="PANTHER" id="PTHR47074:SF61">
    <property type="entry name" value="RNASE H TYPE-1 DOMAIN-CONTAINING PROTEIN"/>
    <property type="match status" value="1"/>
</dbReference>
<dbReference type="Gene3D" id="3.30.420.10">
    <property type="entry name" value="Ribonuclease H-like superfamily/Ribonuclease H"/>
    <property type="match status" value="1"/>
</dbReference>